<evidence type="ECO:0000256" key="2">
    <source>
        <dbReference type="ARBA" id="ARBA00022771"/>
    </source>
</evidence>
<dbReference type="InParanoid" id="J9D3R2"/>
<dbReference type="Proteomes" id="UP000003163">
    <property type="component" value="Unassembled WGS sequence"/>
</dbReference>
<name>J9D3R2_EDHAE</name>
<organism evidence="5 6">
    <name type="scientific">Edhazardia aedis (strain USNM 41457)</name>
    <name type="common">Microsporidian parasite</name>
    <dbReference type="NCBI Taxonomy" id="1003232"/>
    <lineage>
        <taxon>Eukaryota</taxon>
        <taxon>Fungi</taxon>
        <taxon>Fungi incertae sedis</taxon>
        <taxon>Microsporidia</taxon>
        <taxon>Edhazardia</taxon>
    </lineage>
</organism>
<keyword evidence="1" id="KW-0479">Metal-binding</keyword>
<dbReference type="InterPro" id="IPR011011">
    <property type="entry name" value="Znf_FYVE_PHD"/>
</dbReference>
<dbReference type="OrthoDB" id="1928087at2759"/>
<evidence type="ECO:0000313" key="6">
    <source>
        <dbReference type="Proteomes" id="UP000003163"/>
    </source>
</evidence>
<dbReference type="SMART" id="SM00249">
    <property type="entry name" value="PHD"/>
    <property type="match status" value="1"/>
</dbReference>
<dbReference type="InterPro" id="IPR019786">
    <property type="entry name" value="Zinc_finger_PHD-type_CS"/>
</dbReference>
<keyword evidence="6" id="KW-1185">Reference proteome</keyword>
<sequence>MKIIIRTKIYLRNNIFSHNKKIKHMESFKFLDISKNDQIISNINNSFGINIFRQTDDYRMINIFLVTIDYIFSPEINLLYEKLIEISKCIIFIHSNFFRRSKRFKKFWCKNEYHGSSKNQVYTVLSKCWNLIIIYKKNPGFLKLIFLLAFFHNELKLSQIYFDNYETIFNEIINDPKSFFILVLYICIPCFKINFKKEIIKIFSHTKKFANLIQSIRNFESLWAYKNIFTAANYEQFLVQNLIKRIDYPNYNELELHHKNLVAAYNRVKNTLTSCFNTDVLFFCAIQDSLKKILMKEQKINNLPDRKNETKIISTITINVNNSRFITENSSIDYNKCNTETILCYCQLNKNDLDMILCEKCLNWLHTTCCGFFSNNDKRIPENFICIFCSIVSKKFIKNEMFRYKKTCNYYCNSKKIINNIKNLYSKKTKKNILYLQPHFFIKNRKETKLDRSLSCKINQNMRYIMHRNLIFKNKFLAKLKIIANYRRALSIIHSEKINSPELLSLRMGISMPFAHNLFENFVRKGFLEKKLFKSYINKRIMLSKLRQEFCYFVISNDNQDQISNKNAPKKIDNLRFLARLFSKKYFKSTFIGKKNFISGYRKHVLEEKYNTKNTYKYNIVKSYIIKNKIKEYFDPHLDYYKIMNHVHK</sequence>
<dbReference type="PROSITE" id="PS01359">
    <property type="entry name" value="ZF_PHD_1"/>
    <property type="match status" value="1"/>
</dbReference>
<evidence type="ECO:0000313" key="5">
    <source>
        <dbReference type="EMBL" id="EJW02179.1"/>
    </source>
</evidence>
<dbReference type="InterPro" id="IPR013083">
    <property type="entry name" value="Znf_RING/FYVE/PHD"/>
</dbReference>
<dbReference type="SUPFAM" id="SSF57903">
    <property type="entry name" value="FYVE/PHD zinc finger"/>
    <property type="match status" value="1"/>
</dbReference>
<dbReference type="Pfam" id="PF20826">
    <property type="entry name" value="PHD_5"/>
    <property type="match status" value="1"/>
</dbReference>
<reference evidence="6" key="2">
    <citation type="submission" date="2015-07" db="EMBL/GenBank/DDBJ databases">
        <title>Contrasting host-pathogen interactions and genome evolution in two generalist and specialist microsporidian pathogens of mosquitoes.</title>
        <authorList>
            <consortium name="The Broad Institute Genomics Platform"/>
            <consortium name="The Broad Institute Genome Sequencing Center for Infectious Disease"/>
            <person name="Cuomo C.A."/>
            <person name="Sanscrainte N.D."/>
            <person name="Goldberg J.M."/>
            <person name="Heiman D."/>
            <person name="Young S."/>
            <person name="Zeng Q."/>
            <person name="Becnel J.J."/>
            <person name="Birren B.W."/>
        </authorList>
    </citation>
    <scope>NUCLEOTIDE SEQUENCE [LARGE SCALE GENOMIC DNA]</scope>
    <source>
        <strain evidence="6">USNM 41457</strain>
    </source>
</reference>
<evidence type="ECO:0000256" key="1">
    <source>
        <dbReference type="ARBA" id="ARBA00022723"/>
    </source>
</evidence>
<dbReference type="VEuPathDB" id="MicrosporidiaDB:EDEG_03375"/>
<dbReference type="InterPro" id="IPR001965">
    <property type="entry name" value="Znf_PHD"/>
</dbReference>
<gene>
    <name evidence="5" type="ORF">EDEG_03375</name>
</gene>
<accession>J9D3R2</accession>
<feature type="domain" description="Zinc finger PHD-type" evidence="4">
    <location>
        <begin position="343"/>
        <end position="390"/>
    </location>
</feature>
<dbReference type="AlphaFoldDB" id="J9D3R2"/>
<dbReference type="GO" id="GO:0008270">
    <property type="term" value="F:zinc ion binding"/>
    <property type="evidence" value="ECO:0007669"/>
    <property type="project" value="UniProtKB-KW"/>
</dbReference>
<evidence type="ECO:0000256" key="3">
    <source>
        <dbReference type="ARBA" id="ARBA00022833"/>
    </source>
</evidence>
<reference evidence="5 6" key="1">
    <citation type="submission" date="2011-08" db="EMBL/GenBank/DDBJ databases">
        <authorList>
            <person name="Liu Z.J."/>
            <person name="Shi F.L."/>
            <person name="Lu J.Q."/>
            <person name="Li M."/>
            <person name="Wang Z.L."/>
        </authorList>
    </citation>
    <scope>NUCLEOTIDE SEQUENCE [LARGE SCALE GENOMIC DNA]</scope>
    <source>
        <strain evidence="5 6">USNM 41457</strain>
    </source>
</reference>
<dbReference type="Gene3D" id="3.30.40.10">
    <property type="entry name" value="Zinc/RING finger domain, C3HC4 (zinc finger)"/>
    <property type="match status" value="1"/>
</dbReference>
<proteinExistence type="predicted"/>
<dbReference type="HOGENOM" id="CLU_422116_0_0_1"/>
<protein>
    <recommendedName>
        <fullName evidence="4">Zinc finger PHD-type domain-containing protein</fullName>
    </recommendedName>
</protein>
<dbReference type="EMBL" id="AFBI03000085">
    <property type="protein sequence ID" value="EJW02179.1"/>
    <property type="molecule type" value="Genomic_DNA"/>
</dbReference>
<evidence type="ECO:0000259" key="4">
    <source>
        <dbReference type="SMART" id="SM00249"/>
    </source>
</evidence>
<keyword evidence="3" id="KW-0862">Zinc</keyword>
<dbReference type="STRING" id="1003232.J9D3R2"/>
<comment type="caution">
    <text evidence="5">The sequence shown here is derived from an EMBL/GenBank/DDBJ whole genome shotgun (WGS) entry which is preliminary data.</text>
</comment>
<keyword evidence="2" id="KW-0863">Zinc-finger</keyword>